<dbReference type="InterPro" id="IPR027417">
    <property type="entry name" value="P-loop_NTPase"/>
</dbReference>
<dbReference type="Pfam" id="PF00225">
    <property type="entry name" value="Kinesin"/>
    <property type="match status" value="1"/>
</dbReference>
<dbReference type="AlphaFoldDB" id="A0A392MRW9"/>
<comment type="similarity">
    <text evidence="4 5">Belongs to the TRAFAC class myosin-kinesin ATPase superfamily. Kinesin family.</text>
</comment>
<feature type="domain" description="Kinesin motor" evidence="7">
    <location>
        <begin position="1"/>
        <end position="287"/>
    </location>
</feature>
<dbReference type="SMART" id="SM00129">
    <property type="entry name" value="KISc"/>
    <property type="match status" value="1"/>
</dbReference>
<dbReference type="InterPro" id="IPR036961">
    <property type="entry name" value="Kinesin_motor_dom_sf"/>
</dbReference>
<gene>
    <name evidence="8" type="ORF">A2U01_0010670</name>
</gene>
<dbReference type="PANTHER" id="PTHR47969:SF27">
    <property type="entry name" value="CHROMOSOME-ASSOCIATED KINESIN KIF4A-LIKE PROTEIN"/>
    <property type="match status" value="1"/>
</dbReference>
<dbReference type="PROSITE" id="PS00411">
    <property type="entry name" value="KINESIN_MOTOR_1"/>
    <property type="match status" value="1"/>
</dbReference>
<feature type="binding site" evidence="4">
    <location>
        <begin position="48"/>
        <end position="55"/>
    </location>
    <ligand>
        <name>ATP</name>
        <dbReference type="ChEBI" id="CHEBI:30616"/>
    </ligand>
</feature>
<dbReference type="InterPro" id="IPR027640">
    <property type="entry name" value="Kinesin-like_fam"/>
</dbReference>
<dbReference type="GO" id="GO:0003777">
    <property type="term" value="F:microtubule motor activity"/>
    <property type="evidence" value="ECO:0007669"/>
    <property type="project" value="InterPro"/>
</dbReference>
<name>A0A392MRW9_9FABA</name>
<protein>
    <recommendedName>
        <fullName evidence="5">Kinesin-like protein</fullName>
    </recommendedName>
</protein>
<keyword evidence="3 4" id="KW-0505">Motor protein</keyword>
<keyword evidence="2 4" id="KW-0067">ATP-binding</keyword>
<proteinExistence type="inferred from homology"/>
<accession>A0A392MRW9</accession>
<evidence type="ECO:0000256" key="5">
    <source>
        <dbReference type="RuleBase" id="RU000394"/>
    </source>
</evidence>
<comment type="caution">
    <text evidence="8">The sequence shown here is derived from an EMBL/GenBank/DDBJ whole genome shotgun (WGS) entry which is preliminary data.</text>
</comment>
<dbReference type="EMBL" id="LXQA010016853">
    <property type="protein sequence ID" value="MCH89769.1"/>
    <property type="molecule type" value="Genomic_DNA"/>
</dbReference>
<dbReference type="GO" id="GO:0008017">
    <property type="term" value="F:microtubule binding"/>
    <property type="evidence" value="ECO:0007669"/>
    <property type="project" value="InterPro"/>
</dbReference>
<evidence type="ECO:0000256" key="3">
    <source>
        <dbReference type="ARBA" id="ARBA00023175"/>
    </source>
</evidence>
<evidence type="ECO:0000313" key="8">
    <source>
        <dbReference type="EMBL" id="MCH89769.1"/>
    </source>
</evidence>
<dbReference type="GO" id="GO:0005524">
    <property type="term" value="F:ATP binding"/>
    <property type="evidence" value="ECO:0007669"/>
    <property type="project" value="UniProtKB-UniRule"/>
</dbReference>
<evidence type="ECO:0000313" key="9">
    <source>
        <dbReference type="Proteomes" id="UP000265520"/>
    </source>
</evidence>
<dbReference type="InterPro" id="IPR019821">
    <property type="entry name" value="Kinesin_motor_CS"/>
</dbReference>
<feature type="non-terminal residue" evidence="8">
    <location>
        <position position="1"/>
    </location>
</feature>
<dbReference type="Proteomes" id="UP000265520">
    <property type="component" value="Unassembled WGS sequence"/>
</dbReference>
<dbReference type="PANTHER" id="PTHR47969">
    <property type="entry name" value="CHROMOSOME-ASSOCIATED KINESIN KIF4A-RELATED"/>
    <property type="match status" value="1"/>
</dbReference>
<dbReference type="GO" id="GO:0005874">
    <property type="term" value="C:microtubule"/>
    <property type="evidence" value="ECO:0007669"/>
    <property type="project" value="UniProtKB-KW"/>
</dbReference>
<dbReference type="GO" id="GO:0051231">
    <property type="term" value="P:spindle elongation"/>
    <property type="evidence" value="ECO:0007669"/>
    <property type="project" value="TreeGrafter"/>
</dbReference>
<keyword evidence="1 4" id="KW-0547">Nucleotide-binding</keyword>
<feature type="compositionally biased region" description="Polar residues" evidence="6">
    <location>
        <begin position="112"/>
        <end position="122"/>
    </location>
</feature>
<dbReference type="Gene3D" id="3.40.850.10">
    <property type="entry name" value="Kinesin motor domain"/>
    <property type="match status" value="1"/>
</dbReference>
<keyword evidence="5" id="KW-0493">Microtubule</keyword>
<evidence type="ECO:0000256" key="6">
    <source>
        <dbReference type="SAM" id="MobiDB-lite"/>
    </source>
</evidence>
<dbReference type="GO" id="GO:0005875">
    <property type="term" value="C:microtubule associated complex"/>
    <property type="evidence" value="ECO:0007669"/>
    <property type="project" value="TreeGrafter"/>
</dbReference>
<evidence type="ECO:0000256" key="2">
    <source>
        <dbReference type="ARBA" id="ARBA00022840"/>
    </source>
</evidence>
<evidence type="ECO:0000259" key="7">
    <source>
        <dbReference type="PROSITE" id="PS50067"/>
    </source>
</evidence>
<organism evidence="8 9">
    <name type="scientific">Trifolium medium</name>
    <dbReference type="NCBI Taxonomy" id="97028"/>
    <lineage>
        <taxon>Eukaryota</taxon>
        <taxon>Viridiplantae</taxon>
        <taxon>Streptophyta</taxon>
        <taxon>Embryophyta</taxon>
        <taxon>Tracheophyta</taxon>
        <taxon>Spermatophyta</taxon>
        <taxon>Magnoliopsida</taxon>
        <taxon>eudicotyledons</taxon>
        <taxon>Gunneridae</taxon>
        <taxon>Pentapetalae</taxon>
        <taxon>rosids</taxon>
        <taxon>fabids</taxon>
        <taxon>Fabales</taxon>
        <taxon>Fabaceae</taxon>
        <taxon>Papilionoideae</taxon>
        <taxon>50 kb inversion clade</taxon>
        <taxon>NPAAA clade</taxon>
        <taxon>Hologalegina</taxon>
        <taxon>IRL clade</taxon>
        <taxon>Trifolieae</taxon>
        <taxon>Trifolium</taxon>
    </lineage>
</organism>
<feature type="region of interest" description="Disordered" evidence="6">
    <location>
        <begin position="112"/>
        <end position="133"/>
    </location>
</feature>
<dbReference type="InterPro" id="IPR001752">
    <property type="entry name" value="Kinesin_motor_dom"/>
</dbReference>
<evidence type="ECO:0000256" key="1">
    <source>
        <dbReference type="ARBA" id="ARBA00022741"/>
    </source>
</evidence>
<evidence type="ECO:0000256" key="4">
    <source>
        <dbReference type="PROSITE-ProRule" id="PRU00283"/>
    </source>
</evidence>
<dbReference type="PROSITE" id="PS50067">
    <property type="entry name" value="KINESIN_MOTOR_2"/>
    <property type="match status" value="1"/>
</dbReference>
<dbReference type="GO" id="GO:0007018">
    <property type="term" value="P:microtubule-based movement"/>
    <property type="evidence" value="ECO:0007669"/>
    <property type="project" value="InterPro"/>
</dbReference>
<dbReference type="SUPFAM" id="SSF52540">
    <property type="entry name" value="P-loop containing nucleoside triphosphate hydrolases"/>
    <property type="match status" value="1"/>
</dbReference>
<dbReference type="GO" id="GO:0007052">
    <property type="term" value="P:mitotic spindle organization"/>
    <property type="evidence" value="ECO:0007669"/>
    <property type="project" value="TreeGrafter"/>
</dbReference>
<dbReference type="PRINTS" id="PR00380">
    <property type="entry name" value="KINESINHEAVY"/>
</dbReference>
<reference evidence="8 9" key="1">
    <citation type="journal article" date="2018" name="Front. Plant Sci.">
        <title>Red Clover (Trifolium pratense) and Zigzag Clover (T. medium) - A Picture of Genomic Similarities and Differences.</title>
        <authorList>
            <person name="Dluhosova J."/>
            <person name="Istvanek J."/>
            <person name="Nedelnik J."/>
            <person name="Repkova J."/>
        </authorList>
    </citation>
    <scope>NUCLEOTIDE SEQUENCE [LARGE SCALE GENOMIC DNA]</scope>
    <source>
        <strain evidence="9">cv. 10/8</strain>
        <tissue evidence="8">Leaf</tissue>
    </source>
</reference>
<keyword evidence="9" id="KW-1185">Reference proteome</keyword>
<sequence>VQIGAHSFTFDHVYGSNGSPSSAMFDECVASLVGGLFQGYNATVLAYGQTGSGKTYTMGTGSKDYYQTGIVPQVMSALFSKIETLKHQIEFQLHVSFIEILKEEVRDLLDPSSMNKSDTTNGHAGKVTIPGKPPIQIREASNGVITLAGSTEVSVATLKEMSACLEQGSLSRATGSTNMNNQSSRSHAIFTITLEQMRKPNSPSENGLNDTMNEEYLCAKLHLVDLAGSERAKRTGSDGLRFKEGIHINKGLLALGNVISALGDEKKRKEGVHVPYRDSKLTRLLQV</sequence>